<dbReference type="Proteomes" id="UP000320333">
    <property type="component" value="Unassembled WGS sequence"/>
</dbReference>
<dbReference type="InterPro" id="IPR032675">
    <property type="entry name" value="LRR_dom_sf"/>
</dbReference>
<accession>A0A507DLF5</accession>
<dbReference type="InterPro" id="IPR001611">
    <property type="entry name" value="Leu-rich_rpt"/>
</dbReference>
<reference evidence="2 3" key="1">
    <citation type="journal article" date="2019" name="Sci. Rep.">
        <title>Comparative genomics of chytrid fungi reveal insights into the obligate biotrophic and pathogenic lifestyle of Synchytrium endobioticum.</title>
        <authorList>
            <person name="van de Vossenberg B.T.L.H."/>
            <person name="Warris S."/>
            <person name="Nguyen H.D.T."/>
            <person name="van Gent-Pelzer M.P.E."/>
            <person name="Joly D.L."/>
            <person name="van de Geest H.C."/>
            <person name="Bonants P.J.M."/>
            <person name="Smith D.S."/>
            <person name="Levesque C.A."/>
            <person name="van der Lee T.A.J."/>
        </authorList>
    </citation>
    <scope>NUCLEOTIDE SEQUENCE [LARGE SCALE GENOMIC DNA]</scope>
    <source>
        <strain evidence="2 3">CBS 675.73</strain>
    </source>
</reference>
<dbReference type="SMART" id="SM00256">
    <property type="entry name" value="FBOX"/>
    <property type="match status" value="1"/>
</dbReference>
<dbReference type="STRING" id="246404.A0A507DLF5"/>
<dbReference type="EMBL" id="QEAP01001038">
    <property type="protein sequence ID" value="TPX52453.1"/>
    <property type="molecule type" value="Genomic_DNA"/>
</dbReference>
<evidence type="ECO:0000313" key="2">
    <source>
        <dbReference type="EMBL" id="TPX52453.1"/>
    </source>
</evidence>
<dbReference type="InterPro" id="IPR036047">
    <property type="entry name" value="F-box-like_dom_sf"/>
</dbReference>
<keyword evidence="3" id="KW-1185">Reference proteome</keyword>
<evidence type="ECO:0000259" key="1">
    <source>
        <dbReference type="PROSITE" id="PS50181"/>
    </source>
</evidence>
<dbReference type="InterPro" id="IPR001810">
    <property type="entry name" value="F-box_dom"/>
</dbReference>
<proteinExistence type="predicted"/>
<evidence type="ECO:0000313" key="3">
    <source>
        <dbReference type="Proteomes" id="UP000320333"/>
    </source>
</evidence>
<dbReference type="SUPFAM" id="SSF52058">
    <property type="entry name" value="L domain-like"/>
    <property type="match status" value="1"/>
</dbReference>
<name>A0A507DLF5_9FUNG</name>
<dbReference type="PANTHER" id="PTHR48054">
    <property type="entry name" value="RECEPTOR KINASE-LIKE PROTEIN XA21"/>
    <property type="match status" value="1"/>
</dbReference>
<organism evidence="2 3">
    <name type="scientific">Chytriomyces confervae</name>
    <dbReference type="NCBI Taxonomy" id="246404"/>
    <lineage>
        <taxon>Eukaryota</taxon>
        <taxon>Fungi</taxon>
        <taxon>Fungi incertae sedis</taxon>
        <taxon>Chytridiomycota</taxon>
        <taxon>Chytridiomycota incertae sedis</taxon>
        <taxon>Chytridiomycetes</taxon>
        <taxon>Chytridiales</taxon>
        <taxon>Chytriomycetaceae</taxon>
        <taxon>Chytriomyces</taxon>
    </lineage>
</organism>
<feature type="domain" description="F-box" evidence="1">
    <location>
        <begin position="1"/>
        <end position="45"/>
    </location>
</feature>
<sequence>MHLLDLPIEVLQLIFLQLELFKIAKHRQVCRSFNTVLTGSPFSSLIGVVHIGLIYSGWMRGEQDVFCFVTPASFRADFLMDVQKHAQPSSTSGEYNYGVLEKYPVNTLNALTINPLTATIKASLPRNFRLAGPLPSTIGSLKQLVSLDFGGHSLKGHIPHSLGDLIKLTTLNLEGNDVTGPIPPELGNLVNLKTNRYPTAFGNLVNLEVLDISSARLTGPIPASFGNMIILLELRLQLNELSGTVPDVFARMSKLQTLSLDNNHLEGRYQNPLVIACNSRPSYAKGIDRNRFSGYIPDSSPAACDASSERIEMGDTQLIPIVNTDFDRTSGSIYPFPSASLDLQSPTARPNRFSFTVYVAI</sequence>
<dbReference type="PANTHER" id="PTHR48054:SF82">
    <property type="entry name" value="LRR RECEPTOR-LIKE SERINE_THREONINE-PROTEIN KINASE FLS2"/>
    <property type="match status" value="1"/>
</dbReference>
<dbReference type="PROSITE" id="PS50181">
    <property type="entry name" value="FBOX"/>
    <property type="match status" value="1"/>
</dbReference>
<protein>
    <recommendedName>
        <fullName evidence="1">F-box domain-containing protein</fullName>
    </recommendedName>
</protein>
<gene>
    <name evidence="2" type="ORF">CcCBS67573_g09870</name>
</gene>
<dbReference type="InterPro" id="IPR052592">
    <property type="entry name" value="LRR-RLK"/>
</dbReference>
<dbReference type="AlphaFoldDB" id="A0A507DLF5"/>
<dbReference type="Pfam" id="PF00560">
    <property type="entry name" value="LRR_1"/>
    <property type="match status" value="1"/>
</dbReference>
<dbReference type="SUPFAM" id="SSF81383">
    <property type="entry name" value="F-box domain"/>
    <property type="match status" value="1"/>
</dbReference>
<comment type="caution">
    <text evidence="2">The sequence shown here is derived from an EMBL/GenBank/DDBJ whole genome shotgun (WGS) entry which is preliminary data.</text>
</comment>
<dbReference type="Pfam" id="PF00646">
    <property type="entry name" value="F-box"/>
    <property type="match status" value="1"/>
</dbReference>
<dbReference type="OrthoDB" id="2152005at2759"/>
<dbReference type="Gene3D" id="3.80.10.10">
    <property type="entry name" value="Ribonuclease Inhibitor"/>
    <property type="match status" value="2"/>
</dbReference>
<dbReference type="Pfam" id="PF13855">
    <property type="entry name" value="LRR_8"/>
    <property type="match status" value="1"/>
</dbReference>